<dbReference type="RefSeq" id="WP_037434333.1">
    <property type="nucleotide sequence ID" value="NZ_BJNI01000071.1"/>
</dbReference>
<dbReference type="Proteomes" id="UP000220353">
    <property type="component" value="Unassembled WGS sequence"/>
</dbReference>
<dbReference type="AlphaFoldDB" id="A0A2A6LS90"/>
<dbReference type="Proteomes" id="UP000466694">
    <property type="component" value="Unassembled WGS sequence"/>
</dbReference>
<evidence type="ECO:0000313" key="3">
    <source>
        <dbReference type="Proteomes" id="UP000220353"/>
    </source>
</evidence>
<name>A0A2A6LS90_RHIFR</name>
<evidence type="ECO:0000313" key="1">
    <source>
        <dbReference type="EMBL" id="MQX07431.1"/>
    </source>
</evidence>
<protein>
    <submittedName>
        <fullName evidence="2">Uncharacterized protein</fullName>
    </submittedName>
</protein>
<dbReference type="EMBL" id="NWTC01000025">
    <property type="protein sequence ID" value="PDT44999.1"/>
    <property type="molecule type" value="Genomic_DNA"/>
</dbReference>
<reference evidence="1 4" key="1">
    <citation type="journal article" date="2013" name="Genome Biol.">
        <title>Comparative genomics of the core and accessory genomes of 48 Sinorhizobium strains comprising five genospecies.</title>
        <authorList>
            <person name="Sugawara M."/>
            <person name="Epstein B."/>
            <person name="Badgley B.D."/>
            <person name="Unno T."/>
            <person name="Xu L."/>
            <person name="Reese J."/>
            <person name="Gyaneshwar P."/>
            <person name="Denny R."/>
            <person name="Mudge J."/>
            <person name="Bharti A.K."/>
            <person name="Farmer A.D."/>
            <person name="May G.D."/>
            <person name="Woodward J.E."/>
            <person name="Medigue C."/>
            <person name="Vallenet D."/>
            <person name="Lajus A."/>
            <person name="Rouy Z."/>
            <person name="Martinez-Vaz B."/>
            <person name="Tiffin P."/>
            <person name="Young N.D."/>
            <person name="Sadowsky M.J."/>
        </authorList>
    </citation>
    <scope>NUCLEOTIDE SEQUENCE [LARGE SCALE GENOMIC DNA]</scope>
    <source>
        <strain evidence="1 4">USDA205</strain>
    </source>
</reference>
<comment type="caution">
    <text evidence="2">The sequence shown here is derived from an EMBL/GenBank/DDBJ whole genome shotgun (WGS) entry which is preliminary data.</text>
</comment>
<accession>A0A2A6LS90</accession>
<organism evidence="2 3">
    <name type="scientific">Rhizobium fredii</name>
    <name type="common">Sinorhizobium fredii</name>
    <dbReference type="NCBI Taxonomy" id="380"/>
    <lineage>
        <taxon>Bacteria</taxon>
        <taxon>Pseudomonadati</taxon>
        <taxon>Pseudomonadota</taxon>
        <taxon>Alphaproteobacteria</taxon>
        <taxon>Hyphomicrobiales</taxon>
        <taxon>Rhizobiaceae</taxon>
        <taxon>Sinorhizobium/Ensifer group</taxon>
        <taxon>Sinorhizobium</taxon>
    </lineage>
</organism>
<dbReference type="EMBL" id="WISZ01000049">
    <property type="protein sequence ID" value="MQX07431.1"/>
    <property type="molecule type" value="Genomic_DNA"/>
</dbReference>
<evidence type="ECO:0000313" key="2">
    <source>
        <dbReference type="EMBL" id="PDT44999.1"/>
    </source>
</evidence>
<evidence type="ECO:0000313" key="4">
    <source>
        <dbReference type="Proteomes" id="UP000466694"/>
    </source>
</evidence>
<dbReference type="GeneID" id="48977055"/>
<reference evidence="1" key="3">
    <citation type="submission" date="2019-10" db="EMBL/GenBank/DDBJ databases">
        <authorList>
            <person name="Sugawara M."/>
            <person name="Epstein B."/>
            <person name="Badgley B."/>
            <person name="Unno T."/>
            <person name="Xu L."/>
            <person name="Reese J."/>
            <person name="Gyaneshwar P."/>
            <person name="Denny R."/>
            <person name="Mudege J."/>
            <person name="Bharti A."/>
            <person name="Farmer A."/>
            <person name="May G."/>
            <person name="Woodward J."/>
            <person name="Medigue C."/>
            <person name="Vallenet D."/>
            <person name="Lajus A."/>
            <person name="Rouy Z."/>
            <person name="Martinez-Vaz B."/>
            <person name="Tiffin P."/>
            <person name="Young N."/>
            <person name="Sadowsky M."/>
        </authorList>
    </citation>
    <scope>NUCLEOTIDE SEQUENCE</scope>
    <source>
        <strain evidence="1">USDA205</strain>
    </source>
</reference>
<sequence length="93" mass="10336">MMDDMFKQIAATAVNIGPEVLASHWSPLRRPMDVVKAPALSVDDKRAILAAWASDFYAIDSKPALRHMPGTPEPVSIDEVRSALRELDSRYDI</sequence>
<proteinExistence type="predicted"/>
<gene>
    <name evidence="2" type="ORF">CO661_25450</name>
    <name evidence="1" type="ORF">GHK48_03565</name>
</gene>
<reference evidence="2 3" key="2">
    <citation type="submission" date="2017-09" db="EMBL/GenBank/DDBJ databases">
        <title>Comparative genomics of rhizobia isolated from Phaseolus vulgaris in China.</title>
        <authorList>
            <person name="Tong W."/>
        </authorList>
    </citation>
    <scope>NUCLEOTIDE SEQUENCE [LARGE SCALE GENOMIC DNA]</scope>
    <source>
        <strain evidence="2 3">PCH1</strain>
    </source>
</reference>